<accession>A0ABD1DCV1</accession>
<evidence type="ECO:0000256" key="2">
    <source>
        <dbReference type="ARBA" id="ARBA00022737"/>
    </source>
</evidence>
<keyword evidence="2" id="KW-0677">Repeat</keyword>
<organism evidence="3 4">
    <name type="scientific">Culex pipiens pipiens</name>
    <name type="common">Northern house mosquito</name>
    <dbReference type="NCBI Taxonomy" id="38569"/>
    <lineage>
        <taxon>Eukaryota</taxon>
        <taxon>Metazoa</taxon>
        <taxon>Ecdysozoa</taxon>
        <taxon>Arthropoda</taxon>
        <taxon>Hexapoda</taxon>
        <taxon>Insecta</taxon>
        <taxon>Pterygota</taxon>
        <taxon>Neoptera</taxon>
        <taxon>Endopterygota</taxon>
        <taxon>Diptera</taxon>
        <taxon>Nematocera</taxon>
        <taxon>Culicoidea</taxon>
        <taxon>Culicidae</taxon>
        <taxon>Culicinae</taxon>
        <taxon>Culicini</taxon>
        <taxon>Culex</taxon>
        <taxon>Culex</taxon>
    </lineage>
</organism>
<dbReference type="SUPFAM" id="SSF52075">
    <property type="entry name" value="Outer arm dynein light chain 1"/>
    <property type="match status" value="1"/>
</dbReference>
<dbReference type="AlphaFoldDB" id="A0ABD1DCV1"/>
<dbReference type="EMBL" id="JBEHCU010006276">
    <property type="protein sequence ID" value="KAL1397488.1"/>
    <property type="molecule type" value="Genomic_DNA"/>
</dbReference>
<dbReference type="Gene3D" id="3.80.10.10">
    <property type="entry name" value="Ribonuclease Inhibitor"/>
    <property type="match status" value="1"/>
</dbReference>
<comment type="caution">
    <text evidence="3">The sequence shown here is derived from an EMBL/GenBank/DDBJ whole genome shotgun (WGS) entry which is preliminary data.</text>
</comment>
<name>A0ABD1DCV1_CULPP</name>
<gene>
    <name evidence="3" type="ORF">pipiens_002514</name>
</gene>
<dbReference type="PANTHER" id="PTHR24366">
    <property type="entry name" value="IG(IMMUNOGLOBULIN) AND LRR(LEUCINE RICH REPEAT) DOMAINS"/>
    <property type="match status" value="1"/>
</dbReference>
<proteinExistence type="predicted"/>
<sequence>MGPRTAILPERFRSLPNSGDAPGCSILMTNLLVGGVHPWLYPCRQISLGIKALHKKCYLDKVYILPDTELYKIFFPPVELVINSGYISDFSKAVADRLSRKTTRLTMEYCGLQRVFLRDTLEKVVLNYNVIDEVRFDSEKDLKVWALHMMSNSLRDVSFVQNMTALVILNLRSNFIATVSWETFKNLKSLVTLELGRNRLKTIDGGGVQLPSLKRLLLDGNALYSIDLSNVNLKQVKELNISSNELLSLNLFNFEQTFPVLVTLDISNNPWNCGRRQRLEDWMILKNVTKHQSNTSEVRCVEDHLQTIALTVPDGTDRFRDDFQRLQYFYYDQLGDHDANQRLSMAKARSGRLQYDLGQLNRFAHTTEQKINLI</sequence>
<dbReference type="Proteomes" id="UP001562425">
    <property type="component" value="Unassembled WGS sequence"/>
</dbReference>
<evidence type="ECO:0000313" key="4">
    <source>
        <dbReference type="Proteomes" id="UP001562425"/>
    </source>
</evidence>
<dbReference type="Pfam" id="PF13855">
    <property type="entry name" value="LRR_8"/>
    <property type="match status" value="1"/>
</dbReference>
<dbReference type="PANTHER" id="PTHR24366:SF96">
    <property type="entry name" value="LEUCINE RICH REPEAT CONTAINING 53"/>
    <property type="match status" value="1"/>
</dbReference>
<dbReference type="InterPro" id="IPR001611">
    <property type="entry name" value="Leu-rich_rpt"/>
</dbReference>
<keyword evidence="4" id="KW-1185">Reference proteome</keyword>
<keyword evidence="1" id="KW-0433">Leucine-rich repeat</keyword>
<evidence type="ECO:0000313" key="3">
    <source>
        <dbReference type="EMBL" id="KAL1397488.1"/>
    </source>
</evidence>
<reference evidence="3 4" key="1">
    <citation type="submission" date="2024-05" db="EMBL/GenBank/DDBJ databases">
        <title>Culex pipiens pipiens assembly and annotation.</title>
        <authorList>
            <person name="Alout H."/>
            <person name="Durand T."/>
        </authorList>
    </citation>
    <scope>NUCLEOTIDE SEQUENCE [LARGE SCALE GENOMIC DNA]</scope>
    <source>
        <strain evidence="3">HA-2024</strain>
        <tissue evidence="3">Whole body</tissue>
    </source>
</reference>
<dbReference type="InterPro" id="IPR032675">
    <property type="entry name" value="LRR_dom_sf"/>
</dbReference>
<protein>
    <submittedName>
        <fullName evidence="3">Uncharacterized protein</fullName>
    </submittedName>
</protein>
<evidence type="ECO:0000256" key="1">
    <source>
        <dbReference type="ARBA" id="ARBA00022614"/>
    </source>
</evidence>